<evidence type="ECO:0000256" key="1">
    <source>
        <dbReference type="ARBA" id="ARBA00004651"/>
    </source>
</evidence>
<evidence type="ECO:0000313" key="10">
    <source>
        <dbReference type="EMBL" id="WWA77876.1"/>
    </source>
</evidence>
<dbReference type="InterPro" id="IPR038731">
    <property type="entry name" value="RgtA/B/C-like"/>
</dbReference>
<evidence type="ECO:0000256" key="8">
    <source>
        <dbReference type="SAM" id="Phobius"/>
    </source>
</evidence>
<keyword evidence="2" id="KW-1003">Cell membrane</keyword>
<feature type="transmembrane region" description="Helical" evidence="8">
    <location>
        <begin position="207"/>
        <end position="232"/>
    </location>
</feature>
<sequence length="513" mass="58528">MNDFARDKIGCYAVWLLIIVMAAAVRFYAITEPYVWHDEAFSVWISSLSPEAIWFHTGRDVHPPLYYLVLHGWIELFGKTAFSIRTPSAIAGVATVALCIVMVRKWVSYRASIMAGVLLALFPMLVRFSQEARMYALETLFITGATFALACWVERSERYRYGVLYAVLMIAALYTHYYAILAALAHWLYLVILRLHPSIRAGYVTSLPWWCFNLMIVVAYVPWLFSLVDLLVNYSKLKATGATTWMYMGNTYTLPDTVWRFFMLKSDVAVFTPVYWVLPITLVLIAGCLLVVDRTQYKLATLLVLFSFVPMFVLFVVSLIMPAFYERYVMFSAVGLPLILAIGLVGMHREYRVVSAVLFVAVVCVELFGLKLNYSQKGQVGYSESIHEFRFPEVFDYISRHRQEGDIVVVGAGHYYFSGVFYNGGDSGLYLYWPSLNKNGSTRPSGYGAGTLMYDTWDDHTISDLDSMPSSVKRVWWLSVAPSEIHRIQYSGQWREVEARPAGKLDLRLYQAP</sequence>
<gene>
    <name evidence="10" type="ORF">QYQ93_06450</name>
</gene>
<keyword evidence="7 8" id="KW-0472">Membrane</keyword>
<dbReference type="RefSeq" id="WP_338476562.1">
    <property type="nucleotide sequence ID" value="NZ_CP129946.1"/>
</dbReference>
<dbReference type="EC" id="2.4.-.-" evidence="10"/>
<proteinExistence type="predicted"/>
<evidence type="ECO:0000256" key="3">
    <source>
        <dbReference type="ARBA" id="ARBA00022676"/>
    </source>
</evidence>
<feature type="transmembrane region" description="Helical" evidence="8">
    <location>
        <begin position="165"/>
        <end position="187"/>
    </location>
</feature>
<dbReference type="Pfam" id="PF13231">
    <property type="entry name" value="PMT_2"/>
    <property type="match status" value="1"/>
</dbReference>
<keyword evidence="5 8" id="KW-0812">Transmembrane</keyword>
<feature type="transmembrane region" description="Helical" evidence="8">
    <location>
        <begin position="82"/>
        <end position="103"/>
    </location>
</feature>
<name>A0ABZ2DPL5_9PSED</name>
<keyword evidence="4 10" id="KW-0808">Transferase</keyword>
<organism evidence="10 11">
    <name type="scientific">Pseudomonas khavaziana</name>
    <dbReference type="NCBI Taxonomy" id="2842351"/>
    <lineage>
        <taxon>Bacteria</taxon>
        <taxon>Pseudomonadati</taxon>
        <taxon>Pseudomonadota</taxon>
        <taxon>Gammaproteobacteria</taxon>
        <taxon>Pseudomonadales</taxon>
        <taxon>Pseudomonadaceae</taxon>
        <taxon>Pseudomonas</taxon>
    </lineage>
</organism>
<evidence type="ECO:0000256" key="6">
    <source>
        <dbReference type="ARBA" id="ARBA00022989"/>
    </source>
</evidence>
<dbReference type="EMBL" id="CP129946">
    <property type="protein sequence ID" value="WWA77876.1"/>
    <property type="molecule type" value="Genomic_DNA"/>
</dbReference>
<protein>
    <submittedName>
        <fullName evidence="10">Glycosyltransferase family 39 protein</fullName>
        <ecNumber evidence="10">2.4.-.-</ecNumber>
    </submittedName>
</protein>
<evidence type="ECO:0000313" key="11">
    <source>
        <dbReference type="Proteomes" id="UP001347174"/>
    </source>
</evidence>
<keyword evidence="11" id="KW-1185">Reference proteome</keyword>
<feature type="transmembrane region" description="Helical" evidence="8">
    <location>
        <begin position="327"/>
        <end position="346"/>
    </location>
</feature>
<feature type="transmembrane region" description="Helical" evidence="8">
    <location>
        <begin position="134"/>
        <end position="153"/>
    </location>
</feature>
<feature type="transmembrane region" description="Helical" evidence="8">
    <location>
        <begin position="274"/>
        <end position="292"/>
    </location>
</feature>
<accession>A0ABZ2DPL5</accession>
<keyword evidence="3 10" id="KW-0328">Glycosyltransferase</keyword>
<feature type="domain" description="Glycosyltransferase RgtA/B/C/D-like" evidence="9">
    <location>
        <begin position="62"/>
        <end position="223"/>
    </location>
</feature>
<evidence type="ECO:0000256" key="7">
    <source>
        <dbReference type="ARBA" id="ARBA00023136"/>
    </source>
</evidence>
<evidence type="ECO:0000256" key="5">
    <source>
        <dbReference type="ARBA" id="ARBA00022692"/>
    </source>
</evidence>
<dbReference type="PANTHER" id="PTHR33908:SF3">
    <property type="entry name" value="UNDECAPRENYL PHOSPHATE-ALPHA-4-AMINO-4-DEOXY-L-ARABINOSE ARABINOSYL TRANSFERASE"/>
    <property type="match status" value="1"/>
</dbReference>
<dbReference type="Proteomes" id="UP001347174">
    <property type="component" value="Chromosome"/>
</dbReference>
<dbReference type="GO" id="GO:0016757">
    <property type="term" value="F:glycosyltransferase activity"/>
    <property type="evidence" value="ECO:0007669"/>
    <property type="project" value="UniProtKB-KW"/>
</dbReference>
<dbReference type="InterPro" id="IPR050297">
    <property type="entry name" value="LipidA_mod_glycosyltrf_83"/>
</dbReference>
<evidence type="ECO:0000256" key="2">
    <source>
        <dbReference type="ARBA" id="ARBA00022475"/>
    </source>
</evidence>
<evidence type="ECO:0000259" key="9">
    <source>
        <dbReference type="Pfam" id="PF13231"/>
    </source>
</evidence>
<feature type="transmembrane region" description="Helical" evidence="8">
    <location>
        <begin position="353"/>
        <end position="370"/>
    </location>
</feature>
<feature type="transmembrane region" description="Helical" evidence="8">
    <location>
        <begin position="12"/>
        <end position="30"/>
    </location>
</feature>
<reference evidence="10 11" key="1">
    <citation type="submission" date="2023-07" db="EMBL/GenBank/DDBJ databases">
        <title>Plant endophyte Pseudomonas khavaziana can be used to control wheat stem rot.</title>
        <authorList>
            <person name="Guo S."/>
            <person name="Shen X."/>
        </authorList>
    </citation>
    <scope>NUCLEOTIDE SEQUENCE [LARGE SCALE GENOMIC DNA]</scope>
    <source>
        <strain evidence="10 11">SR9</strain>
    </source>
</reference>
<evidence type="ECO:0000256" key="4">
    <source>
        <dbReference type="ARBA" id="ARBA00022679"/>
    </source>
</evidence>
<dbReference type="PANTHER" id="PTHR33908">
    <property type="entry name" value="MANNOSYLTRANSFERASE YKCB-RELATED"/>
    <property type="match status" value="1"/>
</dbReference>
<feature type="transmembrane region" description="Helical" evidence="8">
    <location>
        <begin position="299"/>
        <end position="321"/>
    </location>
</feature>
<comment type="subcellular location">
    <subcellularLocation>
        <location evidence="1">Cell membrane</location>
        <topology evidence="1">Multi-pass membrane protein</topology>
    </subcellularLocation>
</comment>
<keyword evidence="6 8" id="KW-1133">Transmembrane helix</keyword>